<dbReference type="Proteomes" id="UP001589700">
    <property type="component" value="Unassembled WGS sequence"/>
</dbReference>
<accession>A0ABV5JM76</accession>
<feature type="domain" description="VOC" evidence="1">
    <location>
        <begin position="11"/>
        <end position="134"/>
    </location>
</feature>
<keyword evidence="3" id="KW-1185">Reference proteome</keyword>
<dbReference type="InterPro" id="IPR029068">
    <property type="entry name" value="Glyas_Bleomycin-R_OHBP_Dase"/>
</dbReference>
<dbReference type="EMBL" id="JBHMDY010000002">
    <property type="protein sequence ID" value="MFB9258825.1"/>
    <property type="molecule type" value="Genomic_DNA"/>
</dbReference>
<dbReference type="InterPro" id="IPR004360">
    <property type="entry name" value="Glyas_Fos-R_dOase_dom"/>
</dbReference>
<dbReference type="PROSITE" id="PS51819">
    <property type="entry name" value="VOC"/>
    <property type="match status" value="1"/>
</dbReference>
<dbReference type="SUPFAM" id="SSF54593">
    <property type="entry name" value="Glyoxalase/Bleomycin resistance protein/Dihydroxybiphenyl dioxygenase"/>
    <property type="match status" value="1"/>
</dbReference>
<proteinExistence type="predicted"/>
<dbReference type="Pfam" id="PF00903">
    <property type="entry name" value="Glyoxalase"/>
    <property type="match status" value="1"/>
</dbReference>
<reference evidence="2 3" key="1">
    <citation type="submission" date="2024-09" db="EMBL/GenBank/DDBJ databases">
        <authorList>
            <person name="Sun Q."/>
            <person name="Mori K."/>
        </authorList>
    </citation>
    <scope>NUCLEOTIDE SEQUENCE [LARGE SCALE GENOMIC DNA]</scope>
    <source>
        <strain evidence="2 3">CCM 7659</strain>
    </source>
</reference>
<dbReference type="CDD" id="cd06587">
    <property type="entry name" value="VOC"/>
    <property type="match status" value="1"/>
</dbReference>
<protein>
    <submittedName>
        <fullName evidence="2">VOC family protein</fullName>
    </submittedName>
</protein>
<dbReference type="InterPro" id="IPR037523">
    <property type="entry name" value="VOC_core"/>
</dbReference>
<evidence type="ECO:0000313" key="3">
    <source>
        <dbReference type="Proteomes" id="UP001589700"/>
    </source>
</evidence>
<sequence length="134" mass="14954">MTNNTPSHSRRVRPQPMLVVADVPATSRWYQQVLGAVSGHGGPEYEQVLVDDDIVLQLHTRDGDSEHGPLATPEVPVGNGVAAWFEVDDLDAANDRIAESRAHVEWPLHVNDLAHHREIWLRDPDDFRVILSGK</sequence>
<dbReference type="RefSeq" id="WP_206682309.1">
    <property type="nucleotide sequence ID" value="NZ_JAALDM010000207.1"/>
</dbReference>
<dbReference type="Gene3D" id="3.10.180.10">
    <property type="entry name" value="2,3-Dihydroxybiphenyl 1,2-Dioxygenase, domain 1"/>
    <property type="match status" value="1"/>
</dbReference>
<evidence type="ECO:0000313" key="2">
    <source>
        <dbReference type="EMBL" id="MFB9258825.1"/>
    </source>
</evidence>
<name>A0ABV5JM76_9ACTN</name>
<gene>
    <name evidence="2" type="ORF">ACFFVD_03320</name>
</gene>
<evidence type="ECO:0000259" key="1">
    <source>
        <dbReference type="PROSITE" id="PS51819"/>
    </source>
</evidence>
<organism evidence="2 3">
    <name type="scientific">Dietzia aerolata</name>
    <dbReference type="NCBI Taxonomy" id="595984"/>
    <lineage>
        <taxon>Bacteria</taxon>
        <taxon>Bacillati</taxon>
        <taxon>Actinomycetota</taxon>
        <taxon>Actinomycetes</taxon>
        <taxon>Mycobacteriales</taxon>
        <taxon>Dietziaceae</taxon>
        <taxon>Dietzia</taxon>
    </lineage>
</organism>
<comment type="caution">
    <text evidence="2">The sequence shown here is derived from an EMBL/GenBank/DDBJ whole genome shotgun (WGS) entry which is preliminary data.</text>
</comment>